<dbReference type="Proteomes" id="UP000192042">
    <property type="component" value="Chromosome I"/>
</dbReference>
<evidence type="ECO:0000313" key="12">
    <source>
        <dbReference type="Proteomes" id="UP000192042"/>
    </source>
</evidence>
<evidence type="ECO:0000256" key="1">
    <source>
        <dbReference type="ARBA" id="ARBA00004651"/>
    </source>
</evidence>
<reference evidence="11 12" key="1">
    <citation type="submission" date="2017-03" db="EMBL/GenBank/DDBJ databases">
        <authorList>
            <person name="Afonso C.L."/>
            <person name="Miller P.J."/>
            <person name="Scott M.A."/>
            <person name="Spackman E."/>
            <person name="Goraichik I."/>
            <person name="Dimitrov K.M."/>
            <person name="Suarez D.L."/>
            <person name="Swayne D.E."/>
        </authorList>
    </citation>
    <scope>NUCLEOTIDE SEQUENCE [LARGE SCALE GENOMIC DNA]</scope>
    <source>
        <strain evidence="11">Genome sequencing of Nitrospira japonica strain NJ11</strain>
    </source>
</reference>
<dbReference type="PIRSF" id="PIRSF500217">
    <property type="entry name" value="AlgI"/>
    <property type="match status" value="1"/>
</dbReference>
<dbReference type="AlphaFoldDB" id="A0A1W1I7X1"/>
<keyword evidence="4 9" id="KW-0808">Transferase</keyword>
<gene>
    <name evidence="11" type="ORF">NSJP_2981</name>
</gene>
<proteinExistence type="inferred from homology"/>
<keyword evidence="6 10" id="KW-1133">Transmembrane helix</keyword>
<feature type="transmembrane region" description="Helical" evidence="10">
    <location>
        <begin position="408"/>
        <end position="425"/>
    </location>
</feature>
<dbReference type="KEGG" id="nja:NSJP_2981"/>
<dbReference type="InterPro" id="IPR024194">
    <property type="entry name" value="Ac/AlaTfrase_AlgI/DltB"/>
</dbReference>
<evidence type="ECO:0000313" key="11">
    <source>
        <dbReference type="EMBL" id="SLM49148.1"/>
    </source>
</evidence>
<evidence type="ECO:0000256" key="6">
    <source>
        <dbReference type="ARBA" id="ARBA00022989"/>
    </source>
</evidence>
<dbReference type="RefSeq" id="WP_080887429.1">
    <property type="nucleotide sequence ID" value="NZ_LT828648.1"/>
</dbReference>
<feature type="transmembrane region" description="Helical" evidence="10">
    <location>
        <begin position="354"/>
        <end position="374"/>
    </location>
</feature>
<keyword evidence="5 10" id="KW-0812">Transmembrane</keyword>
<dbReference type="PIRSF" id="PIRSF016636">
    <property type="entry name" value="AlgI_DltB"/>
    <property type="match status" value="1"/>
</dbReference>
<organism evidence="11 12">
    <name type="scientific">Nitrospira japonica</name>
    <dbReference type="NCBI Taxonomy" id="1325564"/>
    <lineage>
        <taxon>Bacteria</taxon>
        <taxon>Pseudomonadati</taxon>
        <taxon>Nitrospirota</taxon>
        <taxon>Nitrospiria</taxon>
        <taxon>Nitrospirales</taxon>
        <taxon>Nitrospiraceae</taxon>
        <taxon>Nitrospira</taxon>
    </lineage>
</organism>
<dbReference type="STRING" id="1325564.NSJP_2981"/>
<dbReference type="OrthoDB" id="9805788at2"/>
<dbReference type="InterPro" id="IPR004299">
    <property type="entry name" value="MBOAT_fam"/>
</dbReference>
<feature type="transmembrane region" description="Helical" evidence="10">
    <location>
        <begin position="106"/>
        <end position="130"/>
    </location>
</feature>
<keyword evidence="7 9" id="KW-0472">Membrane</keyword>
<feature type="transmembrane region" description="Helical" evidence="10">
    <location>
        <begin position="75"/>
        <end position="94"/>
    </location>
</feature>
<feature type="transmembrane region" description="Helical" evidence="10">
    <location>
        <begin position="6"/>
        <end position="23"/>
    </location>
</feature>
<name>A0A1W1I7X1_9BACT</name>
<evidence type="ECO:0000256" key="9">
    <source>
        <dbReference type="PIRNR" id="PIRNR016636"/>
    </source>
</evidence>
<feature type="transmembrane region" description="Helical" evidence="10">
    <location>
        <begin position="383"/>
        <end position="402"/>
    </location>
</feature>
<keyword evidence="3 9" id="KW-1003">Cell membrane</keyword>
<evidence type="ECO:0000256" key="5">
    <source>
        <dbReference type="ARBA" id="ARBA00022692"/>
    </source>
</evidence>
<evidence type="ECO:0000256" key="8">
    <source>
        <dbReference type="ARBA" id="ARBA00023315"/>
    </source>
</evidence>
<sequence length="470" mass="53693">MLFNSPIFLFAFAPLFFVIYFSLKPSLRNPFIVASSIAFYAWGEPSFIGVVLFSASGDWFIGNALYLANREEKRRWLLVLGICLNIGILAYFKYAGFFVDNLNDLLFNLNLTPFPAMTVALPIGVSFIVFEKITYLVDIYRRLGPPASSITSYLLYVLLFPKLLAGPIVKYHDICNQLRARTPQLEDVTEGLLRFLIGLGKKVLLADTMQEAVDQVFGLSAADLGTLNAWLGTVCFTLQIYFDFTGYSDMAIGLARMMGFRLLENFNRPYIATSITEFWRRWHISLSTWIREYLYIPLGGNRVPAWRMYCNLWLCFVLCGLWHGASWTFVLWGVFHGTLLIVDKIWWLEAQKSLPRLLNVLTTFLLVMFGWVVFRAESFDQALFYFQALLGLTSSEGTFIYLGNNVKAAMAAGLLICFLPATPWLERWKSAVVAWPWKQECQLGLALVLLVISVAKISITTFNPFMYFRF</sequence>
<keyword evidence="12" id="KW-1185">Reference proteome</keyword>
<dbReference type="GO" id="GO:0005886">
    <property type="term" value="C:plasma membrane"/>
    <property type="evidence" value="ECO:0007669"/>
    <property type="project" value="UniProtKB-SubCell"/>
</dbReference>
<evidence type="ECO:0000256" key="3">
    <source>
        <dbReference type="ARBA" id="ARBA00022475"/>
    </source>
</evidence>
<keyword evidence="8 9" id="KW-0012">Acyltransferase</keyword>
<feature type="transmembrane region" description="Helical" evidence="10">
    <location>
        <begin position="445"/>
        <end position="468"/>
    </location>
</feature>
<dbReference type="Pfam" id="PF03062">
    <property type="entry name" value="MBOAT"/>
    <property type="match status" value="1"/>
</dbReference>
<dbReference type="EMBL" id="LT828648">
    <property type="protein sequence ID" value="SLM49148.1"/>
    <property type="molecule type" value="Genomic_DNA"/>
</dbReference>
<feature type="transmembrane region" description="Helical" evidence="10">
    <location>
        <begin position="150"/>
        <end position="169"/>
    </location>
</feature>
<dbReference type="InterPro" id="IPR028362">
    <property type="entry name" value="AlgI"/>
</dbReference>
<dbReference type="PANTHER" id="PTHR13285:SF23">
    <property type="entry name" value="TEICHOIC ACID D-ALANYLTRANSFERASE"/>
    <property type="match status" value="1"/>
</dbReference>
<evidence type="ECO:0000256" key="7">
    <source>
        <dbReference type="ARBA" id="ARBA00023136"/>
    </source>
</evidence>
<dbReference type="InterPro" id="IPR051085">
    <property type="entry name" value="MB_O-acyltransferase"/>
</dbReference>
<evidence type="ECO:0000256" key="4">
    <source>
        <dbReference type="ARBA" id="ARBA00022679"/>
    </source>
</evidence>
<comment type="similarity">
    <text evidence="2 9">Belongs to the membrane-bound acyltransferase family.</text>
</comment>
<feature type="transmembrane region" description="Helical" evidence="10">
    <location>
        <begin position="312"/>
        <end position="334"/>
    </location>
</feature>
<accession>A0A1W1I7X1</accession>
<evidence type="ECO:0000256" key="2">
    <source>
        <dbReference type="ARBA" id="ARBA00010323"/>
    </source>
</evidence>
<dbReference type="GO" id="GO:0016746">
    <property type="term" value="F:acyltransferase activity"/>
    <property type="evidence" value="ECO:0007669"/>
    <property type="project" value="UniProtKB-KW"/>
</dbReference>
<protein>
    <submittedName>
        <fullName evidence="11">Membrane bound O-acyl transferase MBOAT family protein</fullName>
    </submittedName>
</protein>
<dbReference type="PANTHER" id="PTHR13285">
    <property type="entry name" value="ACYLTRANSFERASE"/>
    <property type="match status" value="1"/>
</dbReference>
<comment type="subcellular location">
    <subcellularLocation>
        <location evidence="1">Cell membrane</location>
        <topology evidence="1">Multi-pass membrane protein</topology>
    </subcellularLocation>
</comment>
<evidence type="ECO:0000256" key="10">
    <source>
        <dbReference type="SAM" id="Phobius"/>
    </source>
</evidence>
<dbReference type="GO" id="GO:0042121">
    <property type="term" value="P:alginic acid biosynthetic process"/>
    <property type="evidence" value="ECO:0007669"/>
    <property type="project" value="InterPro"/>
</dbReference>